<evidence type="ECO:0000256" key="2">
    <source>
        <dbReference type="ARBA" id="ARBA00005684"/>
    </source>
</evidence>
<dbReference type="Proteomes" id="UP000033054">
    <property type="component" value="Chromosome"/>
</dbReference>
<evidence type="ECO:0000313" key="11">
    <source>
        <dbReference type="EMBL" id="AKD58842.1"/>
    </source>
</evidence>
<keyword evidence="5 10" id="KW-0328">Glycosyltransferase</keyword>
<dbReference type="EC" id="2.4.1.25" evidence="3 10"/>
<sequence length="512" mass="58539">MPSAHGVGDLGPEAYRFADFLAEAGQTYWQILPLTPVDPGAGFSPYSSPSAFAGNTLMISLEKLADEKLLDPNELAVFNEQPVRDVTISEVPSESDNTTATVLSAPLVEAPSTLHAAWIKKRPLLEQAAQTFLREATPAQRSDYDRFCGWQADWLDDYALFSALQEATGEPFWIRWPTKIVRREPVELARQRELLDDRIEIIKVLQYFFMRQWSELMAYCYTRKIHLMGDIPIYVQLNSADVWANPTLFKLDTNFQPLFVAGAPPDYFSEDGQRWGNPIYDWAEHERTGFAWWMRRLRHQMSLYSLTRLDHFLGFAVYWEIPASEPTAQVGEWVKAPIEAFMHAMHRQFVQLPIIAEDLGAKAADIQAYLRHYGIPGMRVIQFGFGEDMPTSTYAVHNHAENFVVYSGTHDNNTTLGWFRESDEEHRARMNEYLGIEVTEENVVDQICRLTMQSVARLAIIPIQDILNLDETNRMNTPGLGGRSWQWRLQPGQLTEEVAEKLLKLTKMTGRG</sequence>
<comment type="similarity">
    <text evidence="2 10">Belongs to the disproportionating enzyme family.</text>
</comment>
<dbReference type="PATRIC" id="fig|1379870.5.peg.6035"/>
<dbReference type="InterPro" id="IPR017853">
    <property type="entry name" value="GH"/>
</dbReference>
<dbReference type="Pfam" id="PF02446">
    <property type="entry name" value="Glyco_hydro_77"/>
    <property type="match status" value="1"/>
</dbReference>
<dbReference type="STRING" id="1379870.SD10_28010"/>
<dbReference type="EMBL" id="CP010429">
    <property type="protein sequence ID" value="AKD58842.1"/>
    <property type="molecule type" value="Genomic_DNA"/>
</dbReference>
<keyword evidence="6 10" id="KW-0808">Transferase</keyword>
<evidence type="ECO:0000256" key="8">
    <source>
        <dbReference type="ARBA" id="ARBA00031423"/>
    </source>
</evidence>
<evidence type="ECO:0000256" key="3">
    <source>
        <dbReference type="ARBA" id="ARBA00012560"/>
    </source>
</evidence>
<evidence type="ECO:0000256" key="5">
    <source>
        <dbReference type="ARBA" id="ARBA00022676"/>
    </source>
</evidence>
<evidence type="ECO:0000256" key="4">
    <source>
        <dbReference type="ARBA" id="ARBA00020295"/>
    </source>
</evidence>
<protein>
    <recommendedName>
        <fullName evidence="4 10">4-alpha-glucanotransferase</fullName>
        <ecNumber evidence="3 10">2.4.1.25</ecNumber>
    </recommendedName>
    <alternativeName>
        <fullName evidence="8 10">Amylomaltase</fullName>
    </alternativeName>
    <alternativeName>
        <fullName evidence="9 10">Disproportionating enzyme</fullName>
    </alternativeName>
</protein>
<reference evidence="11 12" key="1">
    <citation type="journal article" date="2014" name="Curr. Microbiol.">
        <title>Spirosoma radiotolerans sp. nov., a gamma-radiation-resistant bacterium isolated from gamma ray-irradiated soil.</title>
        <authorList>
            <person name="Lee J.J."/>
            <person name="Srinivasan S."/>
            <person name="Lim S."/>
            <person name="Joe M."/>
            <person name="Im S."/>
            <person name="Bae S.I."/>
            <person name="Park K.R."/>
            <person name="Han J.H."/>
            <person name="Park S.H."/>
            <person name="Joo B.M."/>
            <person name="Park S.J."/>
            <person name="Kim M.K."/>
        </authorList>
    </citation>
    <scope>NUCLEOTIDE SEQUENCE [LARGE SCALE GENOMIC DNA]</scope>
    <source>
        <strain evidence="11 12">DG5A</strain>
    </source>
</reference>
<organism evidence="11 12">
    <name type="scientific">Spirosoma radiotolerans</name>
    <dbReference type="NCBI Taxonomy" id="1379870"/>
    <lineage>
        <taxon>Bacteria</taxon>
        <taxon>Pseudomonadati</taxon>
        <taxon>Bacteroidota</taxon>
        <taxon>Cytophagia</taxon>
        <taxon>Cytophagales</taxon>
        <taxon>Cytophagaceae</taxon>
        <taxon>Spirosoma</taxon>
    </lineage>
</organism>
<keyword evidence="12" id="KW-1185">Reference proteome</keyword>
<dbReference type="GO" id="GO:0004134">
    <property type="term" value="F:4-alpha-glucanotransferase activity"/>
    <property type="evidence" value="ECO:0007669"/>
    <property type="project" value="UniProtKB-EC"/>
</dbReference>
<evidence type="ECO:0000256" key="1">
    <source>
        <dbReference type="ARBA" id="ARBA00000439"/>
    </source>
</evidence>
<keyword evidence="7 10" id="KW-0119">Carbohydrate metabolism</keyword>
<dbReference type="PANTHER" id="PTHR32438">
    <property type="entry name" value="4-ALPHA-GLUCANOTRANSFERASE DPE1, CHLOROPLASTIC/AMYLOPLASTIC"/>
    <property type="match status" value="1"/>
</dbReference>
<comment type="catalytic activity">
    <reaction evidence="1 10">
        <text>Transfers a segment of a (1-&gt;4)-alpha-D-glucan to a new position in an acceptor, which may be glucose or a (1-&gt;4)-alpha-D-glucan.</text>
        <dbReference type="EC" id="2.4.1.25"/>
    </reaction>
</comment>
<dbReference type="PANTHER" id="PTHR32438:SF5">
    <property type="entry name" value="4-ALPHA-GLUCANOTRANSFERASE DPE1, CHLOROPLASTIC_AMYLOPLASTIC"/>
    <property type="match status" value="1"/>
</dbReference>
<proteinExistence type="inferred from homology"/>
<dbReference type="KEGG" id="srd:SD10_28010"/>
<dbReference type="HOGENOM" id="CLU_014132_1_0_10"/>
<name>A0A0E4A1E5_9BACT</name>
<dbReference type="GO" id="GO:0005975">
    <property type="term" value="P:carbohydrate metabolic process"/>
    <property type="evidence" value="ECO:0007669"/>
    <property type="project" value="InterPro"/>
</dbReference>
<evidence type="ECO:0000256" key="9">
    <source>
        <dbReference type="ARBA" id="ARBA00031501"/>
    </source>
</evidence>
<dbReference type="Gene3D" id="3.20.20.80">
    <property type="entry name" value="Glycosidases"/>
    <property type="match status" value="1"/>
</dbReference>
<dbReference type="InterPro" id="IPR003385">
    <property type="entry name" value="Glyco_hydro_77"/>
</dbReference>
<gene>
    <name evidence="11" type="ORF">SD10_28010</name>
</gene>
<accession>A0A0E4A1E5</accession>
<dbReference type="NCBIfam" id="NF011080">
    <property type="entry name" value="PRK14508.1-3"/>
    <property type="match status" value="1"/>
</dbReference>
<dbReference type="NCBIfam" id="TIGR00217">
    <property type="entry name" value="malQ"/>
    <property type="match status" value="1"/>
</dbReference>
<dbReference type="AlphaFoldDB" id="A0A0E4A1E5"/>
<evidence type="ECO:0000256" key="10">
    <source>
        <dbReference type="RuleBase" id="RU361207"/>
    </source>
</evidence>
<evidence type="ECO:0000256" key="6">
    <source>
        <dbReference type="ARBA" id="ARBA00022679"/>
    </source>
</evidence>
<evidence type="ECO:0000256" key="7">
    <source>
        <dbReference type="ARBA" id="ARBA00023277"/>
    </source>
</evidence>
<dbReference type="SUPFAM" id="SSF51445">
    <property type="entry name" value="(Trans)glycosidases"/>
    <property type="match status" value="1"/>
</dbReference>
<evidence type="ECO:0000313" key="12">
    <source>
        <dbReference type="Proteomes" id="UP000033054"/>
    </source>
</evidence>